<keyword evidence="3 5" id="KW-1133">Transmembrane helix</keyword>
<feature type="transmembrane region" description="Helical" evidence="5">
    <location>
        <begin position="381"/>
        <end position="406"/>
    </location>
</feature>
<evidence type="ECO:0000256" key="3">
    <source>
        <dbReference type="ARBA" id="ARBA00022989"/>
    </source>
</evidence>
<dbReference type="AlphaFoldDB" id="A0A917VSW0"/>
<feature type="transmembrane region" description="Helical" evidence="5">
    <location>
        <begin position="94"/>
        <end position="113"/>
    </location>
</feature>
<dbReference type="InterPro" id="IPR020846">
    <property type="entry name" value="MFS_dom"/>
</dbReference>
<reference evidence="7" key="2">
    <citation type="submission" date="2020-09" db="EMBL/GenBank/DDBJ databases">
        <authorList>
            <person name="Sun Q."/>
            <person name="Zhou Y."/>
        </authorList>
    </citation>
    <scope>NUCLEOTIDE SEQUENCE</scope>
    <source>
        <strain evidence="7">CGMCC 4.3508</strain>
    </source>
</reference>
<comment type="subcellular location">
    <subcellularLocation>
        <location evidence="1">Cell membrane</location>
        <topology evidence="1">Multi-pass membrane protein</topology>
    </subcellularLocation>
</comment>
<dbReference type="PROSITE" id="PS50850">
    <property type="entry name" value="MFS"/>
    <property type="match status" value="1"/>
</dbReference>
<keyword evidence="8" id="KW-1185">Reference proteome</keyword>
<name>A0A917VSW0_9NOCA</name>
<feature type="transmembrane region" description="Helical" evidence="5">
    <location>
        <begin position="153"/>
        <end position="172"/>
    </location>
</feature>
<dbReference type="InterPro" id="IPR005828">
    <property type="entry name" value="MFS_sugar_transport-like"/>
</dbReference>
<dbReference type="PANTHER" id="PTHR23508:SF10">
    <property type="entry name" value="CARBOXYLIC ACID TRANSPORTER PROTEIN HOMOLOG"/>
    <property type="match status" value="1"/>
</dbReference>
<sequence length="447" mass="48056">MTTTSPPVAGAVVETRAQRRNAFAGAYLGWMFDGYETFATVLVASLVVNDLVGPGTSQTAPVYVGGILAVTLVSWAIGGLVSGTLADRFGRRRVMMVSILWYAVCAGLTALSPNYAVLLVLRFFTGLGMGAEWGGGSSLVSETAAPRTRGRRIAFLQSGFGVGFLLATGLWQLVNNGNSGDWRWMYVIGVLPALLVLFVRRNVEDSVLWKRADLERRRVEDLVNTGADIAPESRILAKPHLVQLFSDRARRRQVWRLLVAALASMLGWWAVSTWVPEYARSVMAGQVDDLATSMTLVIVSYNAAGVLGYLAMGWLTDILGRKPVLCAFFAGSVIMTPVFFLVPDNRTQLIVLAFVNGFFTLGQMTWLALYPSELFPTNIRATAMSVVFNLARFPAAIGALVTPALITAFGSIAAAAIVIGCVAYGIGVLITPVIGPETRGRPLPDGV</sequence>
<evidence type="ECO:0000313" key="7">
    <source>
        <dbReference type="EMBL" id="GGL10752.1"/>
    </source>
</evidence>
<evidence type="ECO:0000259" key="6">
    <source>
        <dbReference type="PROSITE" id="PS50850"/>
    </source>
</evidence>
<dbReference type="InterPro" id="IPR005829">
    <property type="entry name" value="Sugar_transporter_CS"/>
</dbReference>
<gene>
    <name evidence="7" type="ORF">GCM10011588_26570</name>
</gene>
<evidence type="ECO:0000256" key="4">
    <source>
        <dbReference type="ARBA" id="ARBA00023136"/>
    </source>
</evidence>
<reference evidence="7" key="1">
    <citation type="journal article" date="2014" name="Int. J. Syst. Evol. Microbiol.">
        <title>Complete genome sequence of Corynebacterium casei LMG S-19264T (=DSM 44701T), isolated from a smear-ripened cheese.</title>
        <authorList>
            <consortium name="US DOE Joint Genome Institute (JGI-PGF)"/>
            <person name="Walter F."/>
            <person name="Albersmeier A."/>
            <person name="Kalinowski J."/>
            <person name="Ruckert C."/>
        </authorList>
    </citation>
    <scope>NUCLEOTIDE SEQUENCE</scope>
    <source>
        <strain evidence="7">CGMCC 4.3508</strain>
    </source>
</reference>
<feature type="transmembrane region" description="Helical" evidence="5">
    <location>
        <begin position="184"/>
        <end position="203"/>
    </location>
</feature>
<dbReference type="Pfam" id="PF00083">
    <property type="entry name" value="Sugar_tr"/>
    <property type="match status" value="1"/>
</dbReference>
<feature type="transmembrane region" description="Helical" evidence="5">
    <location>
        <begin position="254"/>
        <end position="271"/>
    </location>
</feature>
<comment type="caution">
    <text evidence="7">The sequence shown here is derived from an EMBL/GenBank/DDBJ whole genome shotgun (WGS) entry which is preliminary data.</text>
</comment>
<keyword evidence="2 5" id="KW-0812">Transmembrane</keyword>
<dbReference type="PROSITE" id="PS00216">
    <property type="entry name" value="SUGAR_TRANSPORT_1"/>
    <property type="match status" value="1"/>
</dbReference>
<evidence type="ECO:0000256" key="5">
    <source>
        <dbReference type="SAM" id="Phobius"/>
    </source>
</evidence>
<dbReference type="SUPFAM" id="SSF103473">
    <property type="entry name" value="MFS general substrate transporter"/>
    <property type="match status" value="1"/>
</dbReference>
<dbReference type="RefSeq" id="WP_058853930.1">
    <property type="nucleotide sequence ID" value="NZ_BMMH01000004.1"/>
</dbReference>
<feature type="transmembrane region" description="Helical" evidence="5">
    <location>
        <begin position="324"/>
        <end position="343"/>
    </location>
</feature>
<feature type="transmembrane region" description="Helical" evidence="5">
    <location>
        <begin position="60"/>
        <end position="82"/>
    </location>
</feature>
<evidence type="ECO:0000256" key="2">
    <source>
        <dbReference type="ARBA" id="ARBA00022692"/>
    </source>
</evidence>
<dbReference type="PANTHER" id="PTHR23508">
    <property type="entry name" value="CARBOXYLIC ACID TRANSPORTER PROTEIN HOMOLOG"/>
    <property type="match status" value="1"/>
</dbReference>
<feature type="transmembrane region" description="Helical" evidence="5">
    <location>
        <begin position="119"/>
        <end position="141"/>
    </location>
</feature>
<feature type="transmembrane region" description="Helical" evidence="5">
    <location>
        <begin position="26"/>
        <end position="48"/>
    </location>
</feature>
<dbReference type="Gene3D" id="1.20.1250.20">
    <property type="entry name" value="MFS general substrate transporter like domains"/>
    <property type="match status" value="1"/>
</dbReference>
<dbReference type="Proteomes" id="UP000638263">
    <property type="component" value="Unassembled WGS sequence"/>
</dbReference>
<organism evidence="7 8">
    <name type="scientific">Nocardia jinanensis</name>
    <dbReference type="NCBI Taxonomy" id="382504"/>
    <lineage>
        <taxon>Bacteria</taxon>
        <taxon>Bacillati</taxon>
        <taxon>Actinomycetota</taxon>
        <taxon>Actinomycetes</taxon>
        <taxon>Mycobacteriales</taxon>
        <taxon>Nocardiaceae</taxon>
        <taxon>Nocardia</taxon>
    </lineage>
</organism>
<accession>A0A917VSW0</accession>
<feature type="transmembrane region" description="Helical" evidence="5">
    <location>
        <begin position="412"/>
        <end position="434"/>
    </location>
</feature>
<dbReference type="InterPro" id="IPR036259">
    <property type="entry name" value="MFS_trans_sf"/>
</dbReference>
<dbReference type="GO" id="GO:0046943">
    <property type="term" value="F:carboxylic acid transmembrane transporter activity"/>
    <property type="evidence" value="ECO:0007669"/>
    <property type="project" value="TreeGrafter"/>
</dbReference>
<keyword evidence="4 5" id="KW-0472">Membrane</keyword>
<feature type="transmembrane region" description="Helical" evidence="5">
    <location>
        <begin position="291"/>
        <end position="312"/>
    </location>
</feature>
<evidence type="ECO:0000313" key="8">
    <source>
        <dbReference type="Proteomes" id="UP000638263"/>
    </source>
</evidence>
<feature type="transmembrane region" description="Helical" evidence="5">
    <location>
        <begin position="349"/>
        <end position="369"/>
    </location>
</feature>
<feature type="domain" description="Major facilitator superfamily (MFS) profile" evidence="6">
    <location>
        <begin position="22"/>
        <end position="439"/>
    </location>
</feature>
<dbReference type="PROSITE" id="PS00217">
    <property type="entry name" value="SUGAR_TRANSPORT_2"/>
    <property type="match status" value="1"/>
</dbReference>
<dbReference type="EMBL" id="BMMH01000004">
    <property type="protein sequence ID" value="GGL10752.1"/>
    <property type="molecule type" value="Genomic_DNA"/>
</dbReference>
<dbReference type="GO" id="GO:0005886">
    <property type="term" value="C:plasma membrane"/>
    <property type="evidence" value="ECO:0007669"/>
    <property type="project" value="UniProtKB-SubCell"/>
</dbReference>
<protein>
    <submittedName>
        <fullName evidence="7">MFS transporter</fullName>
    </submittedName>
</protein>
<evidence type="ECO:0000256" key="1">
    <source>
        <dbReference type="ARBA" id="ARBA00004651"/>
    </source>
</evidence>
<proteinExistence type="predicted"/>